<dbReference type="RefSeq" id="WP_310899417.1">
    <property type="nucleotide sequence ID" value="NZ_JAMQOS010000001.1"/>
</dbReference>
<dbReference type="Pfam" id="PF04230">
    <property type="entry name" value="PS_pyruv_trans"/>
    <property type="match status" value="1"/>
</dbReference>
<dbReference type="GO" id="GO:0016740">
    <property type="term" value="F:transferase activity"/>
    <property type="evidence" value="ECO:0007669"/>
    <property type="project" value="UniProtKB-KW"/>
</dbReference>
<keyword evidence="3" id="KW-1185">Reference proteome</keyword>
<dbReference type="PANTHER" id="PTHR36836">
    <property type="entry name" value="COLANIC ACID BIOSYNTHESIS PROTEIN WCAK"/>
    <property type="match status" value="1"/>
</dbReference>
<evidence type="ECO:0000313" key="3">
    <source>
        <dbReference type="Proteomes" id="UP001268864"/>
    </source>
</evidence>
<proteinExistence type="predicted"/>
<evidence type="ECO:0000313" key="2">
    <source>
        <dbReference type="EMBL" id="MDS0281583.1"/>
    </source>
</evidence>
<sequence>MDLDSLTLAYAYGCRNAGDFAINEGSLALLDRTVPDVDVTAVSRFASESPEYERMVEELDGVEDGALVGGPITYDPESQSRPAQLAALARNGLQYGVDVAGVADDLSVHSALYEGITDADAMLFNGGNAIHYSPSHGNLPYLLAMLYPLQVARRNDVPYGLLPQTTFALEGVARRLVVPLLEDAEFVMTRDAITFDYLSEFGLSTQLINGVDTAFLNGTPTAGDPSDGESNRIAAVPRFSTLGDTGELDAAGKRMEDTFLTYLDRLVDAGDEVTLTIQTEIDAAWAERNRDRLDDIGVGYYESYDPDELRAHYAEMDLLVTMRLHAAIFALSVGTPTIGVYRPEWGPKMDGTFRTLDIAEYAIPWDGATVETLEAATADALDEGRALSQHVADNVSLRNEALVSDLRTALSTADGFA</sequence>
<dbReference type="PANTHER" id="PTHR36836:SF1">
    <property type="entry name" value="COLANIC ACID BIOSYNTHESIS PROTEIN WCAK"/>
    <property type="match status" value="1"/>
</dbReference>
<evidence type="ECO:0000259" key="1">
    <source>
        <dbReference type="Pfam" id="PF04230"/>
    </source>
</evidence>
<comment type="caution">
    <text evidence="2">The sequence shown here is derived from an EMBL/GenBank/DDBJ whole genome shotgun (WGS) entry which is preliminary data.</text>
</comment>
<accession>A0ABU2FLF5</accession>
<dbReference type="InterPro" id="IPR007345">
    <property type="entry name" value="Polysacch_pyruvyl_Trfase"/>
</dbReference>
<keyword evidence="2" id="KW-0808">Transferase</keyword>
<organism evidence="2 3">
    <name type="scientific">Haloarcula onubensis</name>
    <dbReference type="NCBI Taxonomy" id="2950539"/>
    <lineage>
        <taxon>Archaea</taxon>
        <taxon>Methanobacteriati</taxon>
        <taxon>Methanobacteriota</taxon>
        <taxon>Stenosarchaea group</taxon>
        <taxon>Halobacteria</taxon>
        <taxon>Halobacteriales</taxon>
        <taxon>Haloarculaceae</taxon>
        <taxon>Haloarcula</taxon>
    </lineage>
</organism>
<protein>
    <submittedName>
        <fullName evidence="2">Polysaccharide pyruvyl transferase family protein</fullName>
    </submittedName>
</protein>
<gene>
    <name evidence="2" type="ORF">NDI86_05560</name>
</gene>
<reference evidence="2 3" key="1">
    <citation type="submission" date="2022-06" db="EMBL/GenBank/DDBJ databases">
        <title>Halomicroarcula sp. a new haloarchaeum isolate from saline soil.</title>
        <authorList>
            <person name="Strakova D."/>
            <person name="Galisteo C."/>
            <person name="Sanchez-Porro C."/>
            <person name="Ventosa A."/>
        </authorList>
    </citation>
    <scope>NUCLEOTIDE SEQUENCE [LARGE SCALE GENOMIC DNA]</scope>
    <source>
        <strain evidence="2 3">S3CR25-11</strain>
    </source>
</reference>
<dbReference type="EMBL" id="JAMQOS010000001">
    <property type="protein sequence ID" value="MDS0281583.1"/>
    <property type="molecule type" value="Genomic_DNA"/>
</dbReference>
<dbReference type="Proteomes" id="UP001268864">
    <property type="component" value="Unassembled WGS sequence"/>
</dbReference>
<feature type="domain" description="Polysaccharide pyruvyl transferase" evidence="1">
    <location>
        <begin position="16"/>
        <end position="341"/>
    </location>
</feature>
<name>A0ABU2FLF5_9EURY</name>